<evidence type="ECO:0000256" key="14">
    <source>
        <dbReference type="ARBA" id="ARBA00031300"/>
    </source>
</evidence>
<keyword evidence="6" id="KW-0297">G-protein coupled receptor</keyword>
<keyword evidence="5 19" id="KW-1133">Transmembrane helix</keyword>
<keyword evidence="11" id="KW-0325">Glycoprotein</keyword>
<dbReference type="GO" id="GO:1902093">
    <property type="term" value="P:positive regulation of flagellated sperm motility"/>
    <property type="evidence" value="ECO:0007669"/>
    <property type="project" value="TreeGrafter"/>
</dbReference>
<dbReference type="Gene3D" id="1.20.1070.10">
    <property type="entry name" value="Rhodopsin 7-helix transmembrane proteins"/>
    <property type="match status" value="1"/>
</dbReference>
<dbReference type="InterPro" id="IPR001681">
    <property type="entry name" value="Neurokn_rcpt"/>
</dbReference>
<evidence type="ECO:0000256" key="3">
    <source>
        <dbReference type="ARBA" id="ARBA00022475"/>
    </source>
</evidence>
<keyword evidence="8" id="KW-0564">Palmitate</keyword>
<evidence type="ECO:0000256" key="5">
    <source>
        <dbReference type="ARBA" id="ARBA00022989"/>
    </source>
</evidence>
<evidence type="ECO:0000313" key="22">
    <source>
        <dbReference type="RefSeq" id="XP_032825262.1"/>
    </source>
</evidence>
<feature type="transmembrane region" description="Helical" evidence="19">
    <location>
        <begin position="85"/>
        <end position="105"/>
    </location>
</feature>
<feature type="transmembrane region" description="Helical" evidence="19">
    <location>
        <begin position="164"/>
        <end position="183"/>
    </location>
</feature>
<dbReference type="PANTHER" id="PTHR46925:SF2">
    <property type="entry name" value="G-PROTEIN COUPLED RECEPTOR TKR-1-RELATED"/>
    <property type="match status" value="1"/>
</dbReference>
<evidence type="ECO:0000256" key="7">
    <source>
        <dbReference type="ARBA" id="ARBA00023136"/>
    </source>
</evidence>
<dbReference type="Pfam" id="PF00001">
    <property type="entry name" value="7tm_1"/>
    <property type="match status" value="1"/>
</dbReference>
<evidence type="ECO:0000256" key="17">
    <source>
        <dbReference type="PIRSR" id="PIRSR601681-50"/>
    </source>
</evidence>
<dbReference type="PRINTS" id="PR00244">
    <property type="entry name" value="NEUROKININR"/>
</dbReference>
<gene>
    <name evidence="22" type="primary">LOC116951045</name>
</gene>
<feature type="transmembrane region" description="Helical" evidence="19">
    <location>
        <begin position="52"/>
        <end position="73"/>
    </location>
</feature>
<keyword evidence="9 17" id="KW-1015">Disulfide bond</keyword>
<evidence type="ECO:0000256" key="6">
    <source>
        <dbReference type="ARBA" id="ARBA00023040"/>
    </source>
</evidence>
<evidence type="ECO:0000259" key="20">
    <source>
        <dbReference type="PROSITE" id="PS50262"/>
    </source>
</evidence>
<dbReference type="PROSITE" id="PS50262">
    <property type="entry name" value="G_PROTEIN_RECEP_F1_2"/>
    <property type="match status" value="1"/>
</dbReference>
<dbReference type="PRINTS" id="PR00237">
    <property type="entry name" value="GPCRRHODOPSN"/>
</dbReference>
<dbReference type="InterPro" id="IPR001013">
    <property type="entry name" value="NK3_rcpt"/>
</dbReference>
<keyword evidence="4 19" id="KW-0812">Transmembrane</keyword>
<dbReference type="Proteomes" id="UP001318040">
    <property type="component" value="Chromosome 41"/>
</dbReference>
<protein>
    <recommendedName>
        <fullName evidence="2">Neuromedin-K receptor</fullName>
    </recommendedName>
    <alternativeName>
        <fullName evidence="16">NK-3 receptor</fullName>
    </alternativeName>
    <alternativeName>
        <fullName evidence="14">Neurokinin B receptor</fullName>
    </alternativeName>
    <alternativeName>
        <fullName evidence="15">Tachykinin receptor 3</fullName>
    </alternativeName>
</protein>
<feature type="transmembrane region" description="Helical" evidence="19">
    <location>
        <begin position="213"/>
        <end position="240"/>
    </location>
</feature>
<dbReference type="PANTHER" id="PTHR46925">
    <property type="entry name" value="G-PROTEIN COUPLED RECEPTOR TKR-1-RELATED"/>
    <property type="match status" value="1"/>
</dbReference>
<evidence type="ECO:0000313" key="21">
    <source>
        <dbReference type="Proteomes" id="UP001318040"/>
    </source>
</evidence>
<feature type="transmembrane region" description="Helical" evidence="19">
    <location>
        <begin position="125"/>
        <end position="143"/>
    </location>
</feature>
<feature type="transmembrane region" description="Helical" evidence="19">
    <location>
        <begin position="301"/>
        <end position="323"/>
    </location>
</feature>
<evidence type="ECO:0000256" key="8">
    <source>
        <dbReference type="ARBA" id="ARBA00023139"/>
    </source>
</evidence>
<dbReference type="GO" id="GO:0097225">
    <property type="term" value="C:sperm midpiece"/>
    <property type="evidence" value="ECO:0007669"/>
    <property type="project" value="TreeGrafter"/>
</dbReference>
<dbReference type="KEGG" id="pmrn:116951045"/>
<feature type="disulfide bond" evidence="17">
    <location>
        <begin position="120"/>
        <end position="195"/>
    </location>
</feature>
<evidence type="ECO:0000256" key="10">
    <source>
        <dbReference type="ARBA" id="ARBA00023170"/>
    </source>
</evidence>
<feature type="domain" description="G-protein coupled receptors family 1 profile" evidence="20">
    <location>
        <begin position="64"/>
        <end position="320"/>
    </location>
</feature>
<feature type="transmembrane region" description="Helical" evidence="19">
    <location>
        <begin position="261"/>
        <end position="281"/>
    </location>
</feature>
<name>A0AAJ7X8T3_PETMA</name>
<evidence type="ECO:0000256" key="9">
    <source>
        <dbReference type="ARBA" id="ARBA00023157"/>
    </source>
</evidence>
<dbReference type="GO" id="GO:0004995">
    <property type="term" value="F:tachykinin receptor activity"/>
    <property type="evidence" value="ECO:0007669"/>
    <property type="project" value="InterPro"/>
</dbReference>
<proteinExistence type="predicted"/>
<keyword evidence="10" id="KW-0675">Receptor</keyword>
<dbReference type="GeneID" id="116951045"/>
<evidence type="ECO:0000256" key="1">
    <source>
        <dbReference type="ARBA" id="ARBA00004651"/>
    </source>
</evidence>
<dbReference type="InterPro" id="IPR017452">
    <property type="entry name" value="GPCR_Rhodpsn_7TM"/>
</dbReference>
<keyword evidence="21" id="KW-1185">Reference proteome</keyword>
<dbReference type="SUPFAM" id="SSF81321">
    <property type="entry name" value="Family A G protein-coupled receptor-like"/>
    <property type="match status" value="1"/>
</dbReference>
<comment type="subcellular location">
    <subcellularLocation>
        <location evidence="1">Cell membrane</location>
        <topology evidence="1">Multi-pass membrane protein</topology>
    </subcellularLocation>
</comment>
<dbReference type="RefSeq" id="XP_032825262.1">
    <property type="nucleotide sequence ID" value="XM_032969371.1"/>
</dbReference>
<accession>A0AAJ7X8T3</accession>
<dbReference type="InterPro" id="IPR000276">
    <property type="entry name" value="GPCR_Rhodpsn"/>
</dbReference>
<evidence type="ECO:0000256" key="16">
    <source>
        <dbReference type="ARBA" id="ARBA00032354"/>
    </source>
</evidence>
<evidence type="ECO:0000256" key="2">
    <source>
        <dbReference type="ARBA" id="ARBA00020039"/>
    </source>
</evidence>
<dbReference type="GO" id="GO:0005886">
    <property type="term" value="C:plasma membrane"/>
    <property type="evidence" value="ECO:0007669"/>
    <property type="project" value="UniProtKB-SubCell"/>
</dbReference>
<dbReference type="SMART" id="SM01381">
    <property type="entry name" value="7TM_GPCR_Srsx"/>
    <property type="match status" value="1"/>
</dbReference>
<dbReference type="PRINTS" id="PR01026">
    <property type="entry name" value="NEUROKININ3R"/>
</dbReference>
<keyword evidence="3" id="KW-1003">Cell membrane</keyword>
<evidence type="ECO:0000256" key="11">
    <source>
        <dbReference type="ARBA" id="ARBA00023180"/>
    </source>
</evidence>
<reference evidence="22" key="1">
    <citation type="submission" date="2025-08" db="UniProtKB">
        <authorList>
            <consortium name="RefSeq"/>
        </authorList>
    </citation>
    <scope>IDENTIFICATION</scope>
    <source>
        <tissue evidence="22">Sperm</tissue>
    </source>
</reference>
<sequence>MTSQHHYSTATPSPYANQFPHVAANGSMDDDISNETDNQFEQASWQVAAWSLAYTAEVVVAVLGNLVVIWIILAHKQMRTVTNYFLVNLAFSDASTAAFNTLINFTYAINNEWYYGAAYCRFQNFFPLAAMFASIYSMTAIAGDRYMAIIHPLRPRLSAFATKVLIGVIWLLAVVLAFPFFYFSEVADSHGRFICYISFPKDDHVNLKLVNQIVVVVLVYLLPLVAMAVAYTIVGVTLWGSEIPGDTGDKYHEQLRAKRKVVKMMIVVVCTFAICWLPYHVYFLVYEIDSELFQWKYIQQVYLAVFWLAMSCSMYNPIIYCCLNNRFRVGFKRAFRWCPFVDVSSYEELELKSTRCLQARAGSTYTVSRIESNLTLVAETGELEGGPAAAAMAAAVGAVSGGGGGGGAGPFKLQAADRDGWLSPSARRGNAARRFSLTSGGGGARDPNSVSPKMAALTAEAACSVPGSRSSSFYSSPHTSTEEY</sequence>
<keyword evidence="12" id="KW-0807">Transducer</keyword>
<dbReference type="FunFam" id="1.20.1070.10:FF:000078">
    <property type="entry name" value="Neuromedin-K receptor"/>
    <property type="match status" value="1"/>
</dbReference>
<evidence type="ECO:0000256" key="13">
    <source>
        <dbReference type="ARBA" id="ARBA00023288"/>
    </source>
</evidence>
<keyword evidence="7 19" id="KW-0472">Membrane</keyword>
<keyword evidence="13" id="KW-0449">Lipoprotein</keyword>
<evidence type="ECO:0000256" key="12">
    <source>
        <dbReference type="ARBA" id="ARBA00023224"/>
    </source>
</evidence>
<organism evidence="21 22">
    <name type="scientific">Petromyzon marinus</name>
    <name type="common">Sea lamprey</name>
    <dbReference type="NCBI Taxonomy" id="7757"/>
    <lineage>
        <taxon>Eukaryota</taxon>
        <taxon>Metazoa</taxon>
        <taxon>Chordata</taxon>
        <taxon>Craniata</taxon>
        <taxon>Vertebrata</taxon>
        <taxon>Cyclostomata</taxon>
        <taxon>Hyperoartia</taxon>
        <taxon>Petromyzontiformes</taxon>
        <taxon>Petromyzontidae</taxon>
        <taxon>Petromyzon</taxon>
    </lineage>
</organism>
<evidence type="ECO:0000256" key="19">
    <source>
        <dbReference type="SAM" id="Phobius"/>
    </source>
</evidence>
<feature type="compositionally biased region" description="Low complexity" evidence="18">
    <location>
        <begin position="464"/>
        <end position="484"/>
    </location>
</feature>
<evidence type="ECO:0000256" key="15">
    <source>
        <dbReference type="ARBA" id="ARBA00031717"/>
    </source>
</evidence>
<feature type="region of interest" description="Disordered" evidence="18">
    <location>
        <begin position="432"/>
        <end position="484"/>
    </location>
</feature>
<evidence type="ECO:0000256" key="18">
    <source>
        <dbReference type="SAM" id="MobiDB-lite"/>
    </source>
</evidence>
<evidence type="ECO:0000256" key="4">
    <source>
        <dbReference type="ARBA" id="ARBA00022692"/>
    </source>
</evidence>
<dbReference type="AlphaFoldDB" id="A0AAJ7X8T3"/>